<gene>
    <name evidence="1" type="ORF">PVL29_000618</name>
</gene>
<name>A0AA39ALP2_VITRO</name>
<dbReference type="Proteomes" id="UP001168098">
    <property type="component" value="Unassembled WGS sequence"/>
</dbReference>
<sequence length="179" mass="19734">MKEGILGTFAGHQTVGNLIVFALLKDRTEGKELLLSETSLNVRRGENNDADTSGQMSLKCTMKDSETKENALHQVANSISCPRSIFFNSGCQDQVSVELDNQKFGVISLLQESSLMAEDSVSKDSSVIQYEKAPDQASVRTFFIEQCSTELFQKVGVCPSWTPPKEDINWDKLYTAALG</sequence>
<evidence type="ECO:0000313" key="1">
    <source>
        <dbReference type="EMBL" id="KAJ9708688.1"/>
    </source>
</evidence>
<proteinExistence type="predicted"/>
<keyword evidence="2" id="KW-1185">Reference proteome</keyword>
<organism evidence="1 2">
    <name type="scientific">Vitis rotundifolia</name>
    <name type="common">Muscadine grape</name>
    <dbReference type="NCBI Taxonomy" id="103349"/>
    <lineage>
        <taxon>Eukaryota</taxon>
        <taxon>Viridiplantae</taxon>
        <taxon>Streptophyta</taxon>
        <taxon>Embryophyta</taxon>
        <taxon>Tracheophyta</taxon>
        <taxon>Spermatophyta</taxon>
        <taxon>Magnoliopsida</taxon>
        <taxon>eudicotyledons</taxon>
        <taxon>Gunneridae</taxon>
        <taxon>Pentapetalae</taxon>
        <taxon>rosids</taxon>
        <taxon>Vitales</taxon>
        <taxon>Vitaceae</taxon>
        <taxon>Viteae</taxon>
        <taxon>Vitis</taxon>
    </lineage>
</organism>
<protein>
    <submittedName>
        <fullName evidence="1">Uncharacterized protein</fullName>
    </submittedName>
</protein>
<comment type="caution">
    <text evidence="1">The sequence shown here is derived from an EMBL/GenBank/DDBJ whole genome shotgun (WGS) entry which is preliminary data.</text>
</comment>
<accession>A0AA39ALP2</accession>
<dbReference type="EMBL" id="JARBHA010000001">
    <property type="protein sequence ID" value="KAJ9708688.1"/>
    <property type="molecule type" value="Genomic_DNA"/>
</dbReference>
<reference evidence="1 2" key="1">
    <citation type="journal article" date="2023" name="BMC Biotechnol.">
        <title>Vitis rotundifolia cv Carlos genome sequencing.</title>
        <authorList>
            <person name="Huff M."/>
            <person name="Hulse-Kemp A."/>
            <person name="Scheffler B."/>
            <person name="Youngblood R."/>
            <person name="Simpson S."/>
            <person name="Babiker E."/>
            <person name="Staton M."/>
        </authorList>
    </citation>
    <scope>NUCLEOTIDE SEQUENCE [LARGE SCALE GENOMIC DNA]</scope>
    <source>
        <tissue evidence="1">Leaf</tissue>
    </source>
</reference>
<evidence type="ECO:0000313" key="2">
    <source>
        <dbReference type="Proteomes" id="UP001168098"/>
    </source>
</evidence>
<dbReference type="AlphaFoldDB" id="A0AA39ALP2"/>